<organism evidence="2 3">
    <name type="scientific">Saccharothrix saharensis</name>
    <dbReference type="NCBI Taxonomy" id="571190"/>
    <lineage>
        <taxon>Bacteria</taxon>
        <taxon>Bacillati</taxon>
        <taxon>Actinomycetota</taxon>
        <taxon>Actinomycetes</taxon>
        <taxon>Pseudonocardiales</taxon>
        <taxon>Pseudonocardiaceae</taxon>
        <taxon>Saccharothrix</taxon>
    </lineage>
</organism>
<keyword evidence="3" id="KW-1185">Reference proteome</keyword>
<evidence type="ECO:0000259" key="1">
    <source>
        <dbReference type="Pfam" id="PF01370"/>
    </source>
</evidence>
<evidence type="ECO:0000313" key="3">
    <source>
        <dbReference type="Proteomes" id="UP000316628"/>
    </source>
</evidence>
<dbReference type="RefSeq" id="WP_170232336.1">
    <property type="nucleotide sequence ID" value="NZ_VFPP01000001.1"/>
</dbReference>
<dbReference type="InterPro" id="IPR001509">
    <property type="entry name" value="Epimerase_deHydtase"/>
</dbReference>
<reference evidence="2 3" key="1">
    <citation type="submission" date="2019-06" db="EMBL/GenBank/DDBJ databases">
        <title>Sequencing the genomes of 1000 actinobacteria strains.</title>
        <authorList>
            <person name="Klenk H.-P."/>
        </authorList>
    </citation>
    <scope>NUCLEOTIDE SEQUENCE [LARGE SCALE GENOMIC DNA]</scope>
    <source>
        <strain evidence="2 3">DSM 45456</strain>
    </source>
</reference>
<comment type="caution">
    <text evidence="2">The sequence shown here is derived from an EMBL/GenBank/DDBJ whole genome shotgun (WGS) entry which is preliminary data.</text>
</comment>
<dbReference type="Pfam" id="PF01370">
    <property type="entry name" value="Epimerase"/>
    <property type="match status" value="1"/>
</dbReference>
<feature type="domain" description="NAD-dependent epimerase/dehydratase" evidence="1">
    <location>
        <begin position="3"/>
        <end position="197"/>
    </location>
</feature>
<proteinExistence type="predicted"/>
<dbReference type="InterPro" id="IPR051783">
    <property type="entry name" value="NAD(P)-dependent_oxidoreduct"/>
</dbReference>
<dbReference type="PANTHER" id="PTHR48079:SF6">
    <property type="entry name" value="NAD(P)-BINDING DOMAIN-CONTAINING PROTEIN-RELATED"/>
    <property type="match status" value="1"/>
</dbReference>
<sequence length="297" mass="31246">MTVLVTGASGFVGSAVLRRLALSGRAVRVLVHEQEPDVPRGTEVVRGDVTDPRSLRGIGDGVDVVLHLASYVGTDPQRCAAVNERGTRHLLAEVGARPVVRLGTAAVYGSGPFTAATERITPQPASVRSATRLAGERLVLAAGGVVLRPYFVFGAGDRWVVPGLLDVLERVGGVPGDARLSLTDVRDLARWLVALATPDGPRGAFLACPRTPTGLVELASAVTRTLGLAVPPVVDPDEAARRWTAAGGTRHHLDLFAVDHWFDGSALHDRLGGGDRGFAAAFADHAAWYRTALQRSG</sequence>
<dbReference type="AlphaFoldDB" id="A0A543JRC1"/>
<accession>A0A543JRC1</accession>
<dbReference type="PANTHER" id="PTHR48079">
    <property type="entry name" value="PROTEIN YEEZ"/>
    <property type="match status" value="1"/>
</dbReference>
<dbReference type="SUPFAM" id="SSF51735">
    <property type="entry name" value="NAD(P)-binding Rossmann-fold domains"/>
    <property type="match status" value="1"/>
</dbReference>
<dbReference type="GO" id="GO:0005737">
    <property type="term" value="C:cytoplasm"/>
    <property type="evidence" value="ECO:0007669"/>
    <property type="project" value="TreeGrafter"/>
</dbReference>
<dbReference type="GO" id="GO:0004029">
    <property type="term" value="F:aldehyde dehydrogenase (NAD+) activity"/>
    <property type="evidence" value="ECO:0007669"/>
    <property type="project" value="TreeGrafter"/>
</dbReference>
<dbReference type="InterPro" id="IPR036291">
    <property type="entry name" value="NAD(P)-bd_dom_sf"/>
</dbReference>
<dbReference type="Gene3D" id="3.40.50.720">
    <property type="entry name" value="NAD(P)-binding Rossmann-like Domain"/>
    <property type="match status" value="1"/>
</dbReference>
<evidence type="ECO:0000313" key="2">
    <source>
        <dbReference type="EMBL" id="TQM85368.1"/>
    </source>
</evidence>
<protein>
    <submittedName>
        <fullName evidence="2">Nucleoside-diphosphate-sugar epimerase</fullName>
    </submittedName>
</protein>
<name>A0A543JRC1_9PSEU</name>
<dbReference type="Proteomes" id="UP000316628">
    <property type="component" value="Unassembled WGS sequence"/>
</dbReference>
<gene>
    <name evidence="2" type="ORF">FHX81_7848</name>
</gene>
<dbReference type="EMBL" id="VFPP01000001">
    <property type="protein sequence ID" value="TQM85368.1"/>
    <property type="molecule type" value="Genomic_DNA"/>
</dbReference>